<evidence type="ECO:0000256" key="6">
    <source>
        <dbReference type="SAM" id="MobiDB-lite"/>
    </source>
</evidence>
<dbReference type="PANTHER" id="PTHR45764">
    <property type="entry name" value="BZIP TRANSCRIPTION FACTOR 44"/>
    <property type="match status" value="1"/>
</dbReference>
<dbReference type="eggNOG" id="ENOG502S2QU">
    <property type="taxonomic scope" value="Eukaryota"/>
</dbReference>
<evidence type="ECO:0000256" key="1">
    <source>
        <dbReference type="ARBA" id="ARBA00004123"/>
    </source>
</evidence>
<dbReference type="STRING" id="65489.A0A0D3HX42"/>
<dbReference type="PROSITE" id="PS50217">
    <property type="entry name" value="BZIP"/>
    <property type="match status" value="1"/>
</dbReference>
<sequence length="168" mass="17945">MAGLPFPSDSDTALEAFLADIGFGAPCPEAAPAPSPSHPDTTAAAATDEPVMAGDDQADEERRRRLRRRISNRESARRSRARKQRHLDELRAKASALRATSRDLAARLRGARARAALVALTNAHLRDEAGKLARRLAAARRVIALRQLYSAAAAGGGFEMQALASLIA</sequence>
<dbReference type="InterPro" id="IPR046347">
    <property type="entry name" value="bZIP_sf"/>
</dbReference>
<dbReference type="SMART" id="SM00338">
    <property type="entry name" value="BRLZ"/>
    <property type="match status" value="1"/>
</dbReference>
<dbReference type="InterPro" id="IPR004827">
    <property type="entry name" value="bZIP"/>
</dbReference>
<accession>A0A0D3HX42</accession>
<dbReference type="PANTHER" id="PTHR45764:SF7">
    <property type="entry name" value="OS09G0474000 PROTEIN"/>
    <property type="match status" value="1"/>
</dbReference>
<evidence type="ECO:0000256" key="3">
    <source>
        <dbReference type="ARBA" id="ARBA00023125"/>
    </source>
</evidence>
<evidence type="ECO:0000256" key="4">
    <source>
        <dbReference type="ARBA" id="ARBA00023163"/>
    </source>
</evidence>
<organism evidence="8">
    <name type="scientific">Oryza barthii</name>
    <dbReference type="NCBI Taxonomy" id="65489"/>
    <lineage>
        <taxon>Eukaryota</taxon>
        <taxon>Viridiplantae</taxon>
        <taxon>Streptophyta</taxon>
        <taxon>Embryophyta</taxon>
        <taxon>Tracheophyta</taxon>
        <taxon>Spermatophyta</taxon>
        <taxon>Magnoliopsida</taxon>
        <taxon>Liliopsida</taxon>
        <taxon>Poales</taxon>
        <taxon>Poaceae</taxon>
        <taxon>BOP clade</taxon>
        <taxon>Oryzoideae</taxon>
        <taxon>Oryzeae</taxon>
        <taxon>Oryzinae</taxon>
        <taxon>Oryza</taxon>
    </lineage>
</organism>
<feature type="region of interest" description="Disordered" evidence="6">
    <location>
        <begin position="25"/>
        <end position="86"/>
    </location>
</feature>
<dbReference type="Gene3D" id="1.20.5.170">
    <property type="match status" value="1"/>
</dbReference>
<evidence type="ECO:0000256" key="2">
    <source>
        <dbReference type="ARBA" id="ARBA00023015"/>
    </source>
</evidence>
<evidence type="ECO:0000313" key="8">
    <source>
        <dbReference type="EnsemblPlants" id="OBART12G19870.1"/>
    </source>
</evidence>
<protein>
    <recommendedName>
        <fullName evidence="7">BZIP domain-containing protein</fullName>
    </recommendedName>
</protein>
<dbReference type="GO" id="GO:0005634">
    <property type="term" value="C:nucleus"/>
    <property type="evidence" value="ECO:0007669"/>
    <property type="project" value="UniProtKB-SubCell"/>
</dbReference>
<reference evidence="8" key="1">
    <citation type="journal article" date="2009" name="Rice">
        <title>De Novo Next Generation Sequencing of Plant Genomes.</title>
        <authorList>
            <person name="Rounsley S."/>
            <person name="Marri P.R."/>
            <person name="Yu Y."/>
            <person name="He R."/>
            <person name="Sisneros N."/>
            <person name="Goicoechea J.L."/>
            <person name="Lee S.J."/>
            <person name="Angelova A."/>
            <person name="Kudrna D."/>
            <person name="Luo M."/>
            <person name="Affourtit J."/>
            <person name="Desany B."/>
            <person name="Knight J."/>
            <person name="Niazi F."/>
            <person name="Egholm M."/>
            <person name="Wing R.A."/>
        </authorList>
    </citation>
    <scope>NUCLEOTIDE SEQUENCE [LARGE SCALE GENOMIC DNA]</scope>
    <source>
        <strain evidence="8">cv. IRGC 105608</strain>
    </source>
</reference>
<keyword evidence="3" id="KW-0238">DNA-binding</keyword>
<dbReference type="AlphaFoldDB" id="A0A0D3HX42"/>
<feature type="domain" description="BZIP" evidence="7">
    <location>
        <begin position="62"/>
        <end position="108"/>
    </location>
</feature>
<dbReference type="HOGENOM" id="CLU_122561_1_0_1"/>
<evidence type="ECO:0000256" key="5">
    <source>
        <dbReference type="ARBA" id="ARBA00023242"/>
    </source>
</evidence>
<dbReference type="SUPFAM" id="SSF57959">
    <property type="entry name" value="Leucine zipper domain"/>
    <property type="match status" value="1"/>
</dbReference>
<dbReference type="PROSITE" id="PS00036">
    <property type="entry name" value="BZIP_BASIC"/>
    <property type="match status" value="1"/>
</dbReference>
<reference evidence="8" key="2">
    <citation type="submission" date="2015-03" db="UniProtKB">
        <authorList>
            <consortium name="EnsemblPlants"/>
        </authorList>
    </citation>
    <scope>IDENTIFICATION</scope>
</reference>
<dbReference type="FunFam" id="1.20.5.170:FF:000020">
    <property type="entry name" value="BZIP transcription factor"/>
    <property type="match status" value="1"/>
</dbReference>
<dbReference type="GO" id="GO:0045893">
    <property type="term" value="P:positive regulation of DNA-templated transcription"/>
    <property type="evidence" value="ECO:0007669"/>
    <property type="project" value="TreeGrafter"/>
</dbReference>
<keyword evidence="2" id="KW-0805">Transcription regulation</keyword>
<evidence type="ECO:0000259" key="7">
    <source>
        <dbReference type="PROSITE" id="PS50217"/>
    </source>
</evidence>
<keyword evidence="9" id="KW-1185">Reference proteome</keyword>
<dbReference type="Gramene" id="OBART12G19870.1">
    <property type="protein sequence ID" value="OBART12G19870.1"/>
    <property type="gene ID" value="OBART12G19870"/>
</dbReference>
<dbReference type="GO" id="GO:0000976">
    <property type="term" value="F:transcription cis-regulatory region binding"/>
    <property type="evidence" value="ECO:0007669"/>
    <property type="project" value="TreeGrafter"/>
</dbReference>
<evidence type="ECO:0000313" key="9">
    <source>
        <dbReference type="Proteomes" id="UP000026960"/>
    </source>
</evidence>
<dbReference type="GO" id="GO:0003700">
    <property type="term" value="F:DNA-binding transcription factor activity"/>
    <property type="evidence" value="ECO:0007669"/>
    <property type="project" value="InterPro"/>
</dbReference>
<dbReference type="Proteomes" id="UP000026960">
    <property type="component" value="Chromosome 12"/>
</dbReference>
<keyword evidence="4" id="KW-0804">Transcription</keyword>
<keyword evidence="5" id="KW-0539">Nucleus</keyword>
<name>A0A0D3HX42_9ORYZ</name>
<proteinExistence type="predicted"/>
<dbReference type="EnsemblPlants" id="OBART12G19870.1">
    <property type="protein sequence ID" value="OBART12G19870.1"/>
    <property type="gene ID" value="OBART12G19870"/>
</dbReference>
<comment type="subcellular location">
    <subcellularLocation>
        <location evidence="1">Nucleus</location>
    </subcellularLocation>
</comment>
<dbReference type="PaxDb" id="65489-OBART12G19870.1"/>
<feature type="compositionally biased region" description="Low complexity" evidence="6">
    <location>
        <begin position="38"/>
        <end position="50"/>
    </location>
</feature>
<dbReference type="Pfam" id="PF00170">
    <property type="entry name" value="bZIP_1"/>
    <property type="match status" value="1"/>
</dbReference>